<reference evidence="1 2" key="1">
    <citation type="journal article" date="2013" name="Genome Biol.">
        <title>The genome sequence of the most widely cultivated cacao type and its use to identify candidate genes regulating pod color.</title>
        <authorList>
            <person name="Motamayor J.C."/>
            <person name="Mockaitis K."/>
            <person name="Schmutz J."/>
            <person name="Haiminen N."/>
            <person name="Iii D.L."/>
            <person name="Cornejo O."/>
            <person name="Findley S.D."/>
            <person name="Zheng P."/>
            <person name="Utro F."/>
            <person name="Royaert S."/>
            <person name="Saski C."/>
            <person name="Jenkins J."/>
            <person name="Podicheti R."/>
            <person name="Zhao M."/>
            <person name="Scheffler B.E."/>
            <person name="Stack J.C."/>
            <person name="Feltus F.A."/>
            <person name="Mustiga G.M."/>
            <person name="Amores F."/>
            <person name="Phillips W."/>
            <person name="Marelli J.P."/>
            <person name="May G.D."/>
            <person name="Shapiro H."/>
            <person name="Ma J."/>
            <person name="Bustamante C.D."/>
            <person name="Schnell R.J."/>
            <person name="Main D."/>
            <person name="Gilbert D."/>
            <person name="Parida L."/>
            <person name="Kuhn D.N."/>
        </authorList>
    </citation>
    <scope>NUCLEOTIDE SEQUENCE [LARGE SCALE GENOMIC DNA]</scope>
    <source>
        <strain evidence="2">cv. Matina 1-6</strain>
    </source>
</reference>
<keyword evidence="2" id="KW-1185">Reference proteome</keyword>
<dbReference type="Gramene" id="EOX99360">
    <property type="protein sequence ID" value="EOX99360"/>
    <property type="gene ID" value="TCM_007995"/>
</dbReference>
<organism evidence="1 2">
    <name type="scientific">Theobroma cacao</name>
    <name type="common">Cacao</name>
    <name type="synonym">Cocoa</name>
    <dbReference type="NCBI Taxonomy" id="3641"/>
    <lineage>
        <taxon>Eukaryota</taxon>
        <taxon>Viridiplantae</taxon>
        <taxon>Streptophyta</taxon>
        <taxon>Embryophyta</taxon>
        <taxon>Tracheophyta</taxon>
        <taxon>Spermatophyta</taxon>
        <taxon>Magnoliopsida</taxon>
        <taxon>eudicotyledons</taxon>
        <taxon>Gunneridae</taxon>
        <taxon>Pentapetalae</taxon>
        <taxon>rosids</taxon>
        <taxon>malvids</taxon>
        <taxon>Malvales</taxon>
        <taxon>Malvaceae</taxon>
        <taxon>Byttnerioideae</taxon>
        <taxon>Theobroma</taxon>
    </lineage>
</organism>
<evidence type="ECO:0000313" key="1">
    <source>
        <dbReference type="EMBL" id="EOX99360.1"/>
    </source>
</evidence>
<dbReference type="EMBL" id="CM001880">
    <property type="protein sequence ID" value="EOX99360.1"/>
    <property type="molecule type" value="Genomic_DNA"/>
</dbReference>
<protein>
    <submittedName>
        <fullName evidence="1">Uncharacterized protein</fullName>
    </submittedName>
</protein>
<accession>A0A061E324</accession>
<gene>
    <name evidence="1" type="ORF">TCM_007995</name>
</gene>
<dbReference type="InParanoid" id="A0A061E324"/>
<dbReference type="HOGENOM" id="CLU_2214751_0_0_1"/>
<proteinExistence type="predicted"/>
<sequence length="107" mass="12216">MCHGLWLGGESLDTGKGLYPRTENMSISTPNTVCMMMMMGCENEVRYSEKLSVHFANLSGDCWNLDRGVPVVHLLGTCLAFDSNPFYCKCLRWKSWVILYCEYNLTM</sequence>
<dbReference type="Proteomes" id="UP000026915">
    <property type="component" value="Chromosome 2"/>
</dbReference>
<name>A0A061E324_THECC</name>
<dbReference type="AlphaFoldDB" id="A0A061E324"/>
<evidence type="ECO:0000313" key="2">
    <source>
        <dbReference type="Proteomes" id="UP000026915"/>
    </source>
</evidence>